<evidence type="ECO:0000313" key="5">
    <source>
        <dbReference type="EMBL" id="CAB5227138.1"/>
    </source>
</evidence>
<dbReference type="EMBL" id="LR796848">
    <property type="protein sequence ID" value="CAB4169946.1"/>
    <property type="molecule type" value="Genomic_DNA"/>
</dbReference>
<dbReference type="Gene3D" id="1.10.30.50">
    <property type="match status" value="1"/>
</dbReference>
<protein>
    <submittedName>
        <fullName evidence="3">HNHc domain containing protein</fullName>
    </submittedName>
</protein>
<evidence type="ECO:0000313" key="2">
    <source>
        <dbReference type="EMBL" id="CAB4182501.1"/>
    </source>
</evidence>
<dbReference type="InterPro" id="IPR003615">
    <property type="entry name" value="HNH_nuc"/>
</dbReference>
<name>A0A6J5RW55_9CAUD</name>
<dbReference type="EMBL" id="LR797266">
    <property type="protein sequence ID" value="CAB4197868.1"/>
    <property type="molecule type" value="Genomic_DNA"/>
</dbReference>
<dbReference type="EMBL" id="LR798375">
    <property type="protein sequence ID" value="CAB5227138.1"/>
    <property type="molecule type" value="Genomic_DNA"/>
</dbReference>
<organism evidence="3">
    <name type="scientific">uncultured Caudovirales phage</name>
    <dbReference type="NCBI Taxonomy" id="2100421"/>
    <lineage>
        <taxon>Viruses</taxon>
        <taxon>Duplodnaviria</taxon>
        <taxon>Heunggongvirae</taxon>
        <taxon>Uroviricota</taxon>
        <taxon>Caudoviricetes</taxon>
        <taxon>Peduoviridae</taxon>
        <taxon>Maltschvirus</taxon>
        <taxon>Maltschvirus maltsch</taxon>
    </lineage>
</organism>
<dbReference type="EMBL" id="LR797043">
    <property type="protein sequence ID" value="CAB4182501.1"/>
    <property type="molecule type" value="Genomic_DNA"/>
</dbReference>
<gene>
    <name evidence="2" type="ORF">UFOVP1080_7</name>
    <name evidence="3" type="ORF">UFOVP1321_45</name>
    <name evidence="4" type="ORF">UFOVP1432_19</name>
    <name evidence="5" type="ORF">UFOVP1528_6</name>
    <name evidence="1" type="ORF">UFOVP905_20</name>
</gene>
<evidence type="ECO:0000313" key="4">
    <source>
        <dbReference type="EMBL" id="CAB4212493.1"/>
    </source>
</evidence>
<dbReference type="CDD" id="cd00085">
    <property type="entry name" value="HNHc"/>
    <property type="match status" value="1"/>
</dbReference>
<evidence type="ECO:0000313" key="3">
    <source>
        <dbReference type="EMBL" id="CAB4197868.1"/>
    </source>
</evidence>
<proteinExistence type="predicted"/>
<evidence type="ECO:0000313" key="1">
    <source>
        <dbReference type="EMBL" id="CAB4169946.1"/>
    </source>
</evidence>
<reference evidence="3" key="1">
    <citation type="submission" date="2020-05" db="EMBL/GenBank/DDBJ databases">
        <authorList>
            <person name="Chiriac C."/>
            <person name="Salcher M."/>
            <person name="Ghai R."/>
            <person name="Kavagutti S V."/>
        </authorList>
    </citation>
    <scope>NUCLEOTIDE SEQUENCE</scope>
</reference>
<sequence length="125" mass="14712">MTTLRNGGEWTEARFKSFVISKLRAGLRWWPPKYRVLKNAQTERRTNTKTGKLAMHYQCAACKQDYPAKDVQVDHKQPVVNPKTGFISWDEYVERMFVEAKQLQVLCKPCHKVKSDKERKQRGKK</sequence>
<dbReference type="EMBL" id="LR797390">
    <property type="protein sequence ID" value="CAB4212493.1"/>
    <property type="molecule type" value="Genomic_DNA"/>
</dbReference>
<accession>A0A6J5RW55</accession>